<organism evidence="2 3">
    <name type="scientific">Kroppenstedtia sanguinis</name>
    <dbReference type="NCBI Taxonomy" id="1380684"/>
    <lineage>
        <taxon>Bacteria</taxon>
        <taxon>Bacillati</taxon>
        <taxon>Bacillota</taxon>
        <taxon>Bacilli</taxon>
        <taxon>Bacillales</taxon>
        <taxon>Thermoactinomycetaceae</taxon>
        <taxon>Kroppenstedtia</taxon>
    </lineage>
</organism>
<dbReference type="SUPFAM" id="SSF141259">
    <property type="entry name" value="CarD-like"/>
    <property type="match status" value="1"/>
</dbReference>
<comment type="caution">
    <text evidence="2">The sequence shown here is derived from an EMBL/GenBank/DDBJ whole genome shotgun (WGS) entry which is preliminary data.</text>
</comment>
<proteinExistence type="predicted"/>
<dbReference type="Gene3D" id="2.40.10.170">
    <property type="match status" value="1"/>
</dbReference>
<evidence type="ECO:0000313" key="2">
    <source>
        <dbReference type="EMBL" id="MFD1428250.1"/>
    </source>
</evidence>
<accession>A0ABW4CEN8</accession>
<dbReference type="PANTHER" id="PTHR38447:SF1">
    <property type="entry name" value="RNA POLYMERASE-BINDING TRANSCRIPTION FACTOR CARD"/>
    <property type="match status" value="1"/>
</dbReference>
<gene>
    <name evidence="2" type="ORF">ACFQ4Y_15180</name>
</gene>
<dbReference type="Proteomes" id="UP001597282">
    <property type="component" value="Unassembled WGS sequence"/>
</dbReference>
<dbReference type="InterPro" id="IPR042215">
    <property type="entry name" value="CarD-like_C"/>
</dbReference>
<dbReference type="RefSeq" id="WP_380166974.1">
    <property type="nucleotide sequence ID" value="NZ_JBHTNU010000019.1"/>
</dbReference>
<evidence type="ECO:0000259" key="1">
    <source>
        <dbReference type="SMART" id="SM01058"/>
    </source>
</evidence>
<dbReference type="EMBL" id="JBHTNU010000019">
    <property type="protein sequence ID" value="MFD1428250.1"/>
    <property type="molecule type" value="Genomic_DNA"/>
</dbReference>
<dbReference type="InterPro" id="IPR052531">
    <property type="entry name" value="CarD-like_regulator"/>
</dbReference>
<protein>
    <submittedName>
        <fullName evidence="2">CarD family transcriptional regulator</fullName>
    </submittedName>
</protein>
<reference evidence="3" key="1">
    <citation type="journal article" date="2019" name="Int. J. Syst. Evol. Microbiol.">
        <title>The Global Catalogue of Microorganisms (GCM) 10K type strain sequencing project: providing services to taxonomists for standard genome sequencing and annotation.</title>
        <authorList>
            <consortium name="The Broad Institute Genomics Platform"/>
            <consortium name="The Broad Institute Genome Sequencing Center for Infectious Disease"/>
            <person name="Wu L."/>
            <person name="Ma J."/>
        </authorList>
    </citation>
    <scope>NUCLEOTIDE SEQUENCE [LARGE SCALE GENOMIC DNA]</scope>
    <source>
        <strain evidence="3">S1</strain>
    </source>
</reference>
<dbReference type="Gene3D" id="1.20.58.1290">
    <property type="entry name" value="CarD-like, C-terminal domain"/>
    <property type="match status" value="1"/>
</dbReference>
<dbReference type="PANTHER" id="PTHR38447">
    <property type="entry name" value="TRANSCRIPTION FACTOR YDEB-RELATED"/>
    <property type="match status" value="1"/>
</dbReference>
<dbReference type="SMART" id="SM01058">
    <property type="entry name" value="CarD_TRCF"/>
    <property type="match status" value="1"/>
</dbReference>
<sequence>MFNIGDKVVYPMHGAGIIEAIEEKEILGESQRYYVMRMPVGDMKVMIPMSKVDSIGLREIVDEKTISEVIERLANGSSDVSSNWNRRYRANLDKMKSGDIHDLADVVRCLMLRDKEKGLSTGERKMLDNARQILISELVLAKEMEESQAFGLLDEIILSESKSRVERA</sequence>
<dbReference type="Pfam" id="PF21095">
    <property type="entry name" value="CarD_C"/>
    <property type="match status" value="1"/>
</dbReference>
<name>A0ABW4CEN8_9BACL</name>
<dbReference type="InterPro" id="IPR036101">
    <property type="entry name" value="CarD-like/TRCF_RID_sf"/>
</dbReference>
<evidence type="ECO:0000313" key="3">
    <source>
        <dbReference type="Proteomes" id="UP001597282"/>
    </source>
</evidence>
<dbReference type="InterPro" id="IPR003711">
    <property type="entry name" value="CarD-like/TRCF_RID"/>
</dbReference>
<keyword evidence="3" id="KW-1185">Reference proteome</keyword>
<dbReference type="InterPro" id="IPR048792">
    <property type="entry name" value="CarD_C"/>
</dbReference>
<feature type="domain" description="CarD-like/TRCF RNAP-interacting" evidence="1">
    <location>
        <begin position="1"/>
        <end position="111"/>
    </location>
</feature>
<dbReference type="Pfam" id="PF02559">
    <property type="entry name" value="CarD_TRCF_RID"/>
    <property type="match status" value="1"/>
</dbReference>